<gene>
    <name evidence="3" type="ORF">F907_00978</name>
</gene>
<proteinExistence type="predicted"/>
<evidence type="ECO:0000313" key="3">
    <source>
        <dbReference type="EMBL" id="EPG39671.1"/>
    </source>
</evidence>
<evidence type="ECO:0000259" key="2">
    <source>
        <dbReference type="Pfam" id="PF00753"/>
    </source>
</evidence>
<reference evidence="3 4" key="1">
    <citation type="submission" date="2013-06" db="EMBL/GenBank/DDBJ databases">
        <title>The Genome Sequence of Acinetobacter sp. NIPH 2036.</title>
        <authorList>
            <consortium name="The Broad Institute Genome Sequencing Platform"/>
            <consortium name="The Broad Institute Genome Sequencing Center for Infectious Disease"/>
            <person name="Cerqueira G."/>
            <person name="Feldgarden M."/>
            <person name="Courvalin P."/>
            <person name="Perichon B."/>
            <person name="Grillot-Courvalin C."/>
            <person name="Clermont D."/>
            <person name="Rocha E."/>
            <person name="Yoon E.-J."/>
            <person name="Nemec A."/>
            <person name="Young S.K."/>
            <person name="Zeng Q."/>
            <person name="Gargeya S."/>
            <person name="Fitzgerald M."/>
            <person name="Abouelleil A."/>
            <person name="Alvarado L."/>
            <person name="Berlin A.M."/>
            <person name="Chapman S.B."/>
            <person name="Dewar J."/>
            <person name="Goldberg J."/>
            <person name="Griggs A."/>
            <person name="Gujja S."/>
            <person name="Hansen M."/>
            <person name="Howarth C."/>
            <person name="Imamovic A."/>
            <person name="Larimer J."/>
            <person name="McCowan C."/>
            <person name="Murphy C."/>
            <person name="Pearson M."/>
            <person name="Priest M."/>
            <person name="Roberts A."/>
            <person name="Saif S."/>
            <person name="Shea T."/>
            <person name="Sykes S."/>
            <person name="Wortman J."/>
            <person name="Nusbaum C."/>
            <person name="Birren B."/>
        </authorList>
    </citation>
    <scope>NUCLEOTIDE SEQUENCE [LARGE SCALE GENOMIC DNA]</scope>
    <source>
        <strain evidence="3 4">NIPH 2036</strain>
    </source>
</reference>
<dbReference type="InterPro" id="IPR036866">
    <property type="entry name" value="RibonucZ/Hydroxyglut_hydro"/>
</dbReference>
<dbReference type="HOGENOM" id="CLU_1536813_0_0_6"/>
<comment type="caution">
    <text evidence="3">The sequence shown here is derived from an EMBL/GenBank/DDBJ whole genome shotgun (WGS) entry which is preliminary data.</text>
</comment>
<evidence type="ECO:0000256" key="1">
    <source>
        <dbReference type="SAM" id="SignalP"/>
    </source>
</evidence>
<dbReference type="Proteomes" id="UP000014559">
    <property type="component" value="Unassembled WGS sequence"/>
</dbReference>
<feature type="chain" id="PRO_5004523879" description="Metallo-beta-lactamase domain-containing protein" evidence="1">
    <location>
        <begin position="33"/>
        <end position="174"/>
    </location>
</feature>
<accession>S3TDM9</accession>
<dbReference type="InterPro" id="IPR001279">
    <property type="entry name" value="Metallo-B-lactamas"/>
</dbReference>
<dbReference type="PATRIC" id="fig|1217696.3.peg.950"/>
<organism evidence="3 4">
    <name type="scientific">Acinetobacter colistiniresistens</name>
    <dbReference type="NCBI Taxonomy" id="280145"/>
    <lineage>
        <taxon>Bacteria</taxon>
        <taxon>Pseudomonadati</taxon>
        <taxon>Pseudomonadota</taxon>
        <taxon>Gammaproteobacteria</taxon>
        <taxon>Moraxellales</taxon>
        <taxon>Moraxellaceae</taxon>
        <taxon>Acinetobacter</taxon>
    </lineage>
</organism>
<evidence type="ECO:0000313" key="4">
    <source>
        <dbReference type="Proteomes" id="UP000014559"/>
    </source>
</evidence>
<dbReference type="Gene3D" id="3.60.15.10">
    <property type="entry name" value="Ribonuclease Z/Hydroxyacylglutathione hydrolase-like"/>
    <property type="match status" value="1"/>
</dbReference>
<protein>
    <recommendedName>
        <fullName evidence="2">Metallo-beta-lactamase domain-containing protein</fullName>
    </recommendedName>
</protein>
<keyword evidence="1" id="KW-0732">Signal</keyword>
<dbReference type="EMBL" id="ATGK01000008">
    <property type="protein sequence ID" value="EPG39671.1"/>
    <property type="molecule type" value="Genomic_DNA"/>
</dbReference>
<name>S3TDM9_9GAMM</name>
<dbReference type="SUPFAM" id="SSF56281">
    <property type="entry name" value="Metallo-hydrolase/oxidoreductase"/>
    <property type="match status" value="1"/>
</dbReference>
<dbReference type="AlphaFoldDB" id="S3TDM9"/>
<feature type="signal peptide" evidence="1">
    <location>
        <begin position="1"/>
        <end position="32"/>
    </location>
</feature>
<dbReference type="Pfam" id="PF00753">
    <property type="entry name" value="Lactamase_B"/>
    <property type="match status" value="1"/>
</dbReference>
<feature type="domain" description="Metallo-beta-lactamase" evidence="2">
    <location>
        <begin position="82"/>
        <end position="142"/>
    </location>
</feature>
<sequence length="174" mass="18962">MGTFKNQRISAFWGNKFFVALLLSLPLNPAFATDNGISVDQSLYQNRPVLTDFTAASCPDNPKSLTQVKGNLYRHTTGAGLAVHSGLVLITKEGALVIDPAMTCTSTWLKDEIKKRFDVPVKYVIYTHAHADHISGGQIFKADGATIVANQRSLEPIVGEKLPTALPDQVLIRI</sequence>